<dbReference type="GO" id="GO:0016757">
    <property type="term" value="F:glycosyltransferase activity"/>
    <property type="evidence" value="ECO:0007669"/>
    <property type="project" value="UniProtKB-ARBA"/>
</dbReference>
<protein>
    <recommendedName>
        <fullName evidence="2">Glycosyltransferase subfamily 4-like N-terminal domain-containing protein</fullName>
    </recommendedName>
</protein>
<feature type="region of interest" description="Disordered" evidence="1">
    <location>
        <begin position="73"/>
        <end position="96"/>
    </location>
</feature>
<dbReference type="Gene3D" id="3.40.50.2000">
    <property type="entry name" value="Glycogen Phosphorylase B"/>
    <property type="match status" value="2"/>
</dbReference>
<dbReference type="InterPro" id="IPR028098">
    <property type="entry name" value="Glyco_trans_4-like_N"/>
</dbReference>
<dbReference type="Proteomes" id="UP000319383">
    <property type="component" value="Chromosome"/>
</dbReference>
<organism evidence="3 4">
    <name type="scientific">Symmachiella dynata</name>
    <dbReference type="NCBI Taxonomy" id="2527995"/>
    <lineage>
        <taxon>Bacteria</taxon>
        <taxon>Pseudomonadati</taxon>
        <taxon>Planctomycetota</taxon>
        <taxon>Planctomycetia</taxon>
        <taxon>Planctomycetales</taxon>
        <taxon>Planctomycetaceae</taxon>
        <taxon>Symmachiella</taxon>
    </lineage>
</organism>
<evidence type="ECO:0000256" key="1">
    <source>
        <dbReference type="SAM" id="MobiDB-lite"/>
    </source>
</evidence>
<reference evidence="3 4" key="1">
    <citation type="submission" date="2019-02" db="EMBL/GenBank/DDBJ databases">
        <title>Deep-cultivation of Planctomycetes and their phenomic and genomic characterization uncovers novel biology.</title>
        <authorList>
            <person name="Wiegand S."/>
            <person name="Jogler M."/>
            <person name="Boedeker C."/>
            <person name="Pinto D."/>
            <person name="Vollmers J."/>
            <person name="Rivas-Marin E."/>
            <person name="Kohn T."/>
            <person name="Peeters S.H."/>
            <person name="Heuer A."/>
            <person name="Rast P."/>
            <person name="Oberbeckmann S."/>
            <person name="Bunk B."/>
            <person name="Jeske O."/>
            <person name="Meyerdierks A."/>
            <person name="Storesund J.E."/>
            <person name="Kallscheuer N."/>
            <person name="Luecker S."/>
            <person name="Lage O.M."/>
            <person name="Pohl T."/>
            <person name="Merkel B.J."/>
            <person name="Hornburger P."/>
            <person name="Mueller R.-W."/>
            <person name="Bruemmer F."/>
            <person name="Labrenz M."/>
            <person name="Spormann A.M."/>
            <person name="Op den Camp H."/>
            <person name="Overmann J."/>
            <person name="Amann R."/>
            <person name="Jetten M.S.M."/>
            <person name="Mascher T."/>
            <person name="Medema M.H."/>
            <person name="Devos D.P."/>
            <person name="Kaster A.-K."/>
            <person name="Ovreas L."/>
            <person name="Rohde M."/>
            <person name="Galperin M.Y."/>
            <person name="Jogler C."/>
        </authorList>
    </citation>
    <scope>NUCLEOTIDE SEQUENCE [LARGE SCALE GENOMIC DNA]</scope>
    <source>
        <strain evidence="3 4">Mal52</strain>
    </source>
</reference>
<evidence type="ECO:0000313" key="4">
    <source>
        <dbReference type="Proteomes" id="UP000319383"/>
    </source>
</evidence>
<name>A0A517ZPG7_9PLAN</name>
<feature type="domain" description="Glycosyltransferase subfamily 4-like N-terminal" evidence="2">
    <location>
        <begin position="19"/>
        <end position="233"/>
    </location>
</feature>
<evidence type="ECO:0000259" key="2">
    <source>
        <dbReference type="Pfam" id="PF13579"/>
    </source>
</evidence>
<dbReference type="EMBL" id="CP036276">
    <property type="protein sequence ID" value="QDU44373.1"/>
    <property type="molecule type" value="Genomic_DNA"/>
</dbReference>
<keyword evidence="4" id="KW-1185">Reference proteome</keyword>
<dbReference type="KEGG" id="sdyn:Mal52_28540"/>
<dbReference type="Pfam" id="PF13579">
    <property type="entry name" value="Glyco_trans_4_4"/>
    <property type="match status" value="1"/>
</dbReference>
<dbReference type="SUPFAM" id="SSF53756">
    <property type="entry name" value="UDP-Glycosyltransferase/glycogen phosphorylase"/>
    <property type="match status" value="1"/>
</dbReference>
<sequence>MRFLVLAYSYPPTVNPRAVRWGAIAQHWAAMGHHVDVISGWAPGQPREEGHDQLHIRRVGGNLSERMRGLLRPGGAIASPESDRRSSESPRTGSHRLKKIARACHDATWKKLYWPDSNCLWQTPAVKAAGRLLEEHRYDAVVSVSIPFTSHLVAYRLAAQLRNAAWLVDVGDPFSFMDQCTPNNTALYRGKNTAWEHRIFRRSSVVSVTSDETADRYCALFPDCADKIHVIPPLATQPCGPVNDKSQTDPLKLVYTGTLYRDIRNPTFLFELFGEILKSSPKRGLELHLYGLVNDCSDIVATYQRKFGSALRVHGTVPPAAAQQAVANADLLVNLGNSTSYQLPSKIVDYAATGKPILNLTTIEHDSSAAFLRTHPATLTLRDNEFLGHGRMIRDVVRFITAPPTVSASTLRQWMSPFTIENIAARYLELAVPTETVHAPTTVWQKAA</sequence>
<evidence type="ECO:0000313" key="3">
    <source>
        <dbReference type="EMBL" id="QDU44373.1"/>
    </source>
</evidence>
<accession>A0A517ZPG7</accession>
<gene>
    <name evidence="3" type="ORF">Mal52_28540</name>
</gene>
<dbReference type="RefSeq" id="WP_145376742.1">
    <property type="nucleotide sequence ID" value="NZ_CP036276.1"/>
</dbReference>
<dbReference type="AlphaFoldDB" id="A0A517ZPG7"/>
<proteinExistence type="predicted"/>